<feature type="transmembrane region" description="Helical" evidence="1">
    <location>
        <begin position="112"/>
        <end position="136"/>
    </location>
</feature>
<keyword evidence="4" id="KW-1185">Reference proteome</keyword>
<accession>A0ABQ6GRW5</accession>
<gene>
    <name evidence="3" type="ORF">tinsulaeT_14190</name>
</gene>
<evidence type="ECO:0000256" key="1">
    <source>
        <dbReference type="SAM" id="Phobius"/>
    </source>
</evidence>
<sequence length="237" mass="25756">MQKLSANLSPERVKHFRKNNGWSQELLAKASGLSLRTVQRAEKDGNSSAETQLALAAAFDISPQELFPVSSNPDVNWKRKNIMQSLLALIVVCGAILMLVLLGGDLGMFADFYGVLFLVLFTYSSTVIAFGSHGLVKSITGLGYLFTNDINHSPASEFLSIILKKQVSFIYGAALIAALIGTIAIFSSNEAVTSNEIFYPAFAVNLLIILYAAIIAEGILRPLATKLEHRDLATKFQ</sequence>
<dbReference type="Gene3D" id="1.10.260.40">
    <property type="entry name" value="lambda repressor-like DNA-binding domains"/>
    <property type="match status" value="1"/>
</dbReference>
<dbReference type="SMART" id="SM00530">
    <property type="entry name" value="HTH_XRE"/>
    <property type="match status" value="1"/>
</dbReference>
<evidence type="ECO:0000313" key="4">
    <source>
        <dbReference type="Proteomes" id="UP001157186"/>
    </source>
</evidence>
<dbReference type="CDD" id="cd00093">
    <property type="entry name" value="HTH_XRE"/>
    <property type="match status" value="1"/>
</dbReference>
<dbReference type="SUPFAM" id="SSF47413">
    <property type="entry name" value="lambda repressor-like DNA-binding domains"/>
    <property type="match status" value="1"/>
</dbReference>
<dbReference type="RefSeq" id="WP_284243971.1">
    <property type="nucleotide sequence ID" value="NZ_BSST01000001.1"/>
</dbReference>
<organism evidence="3 4">
    <name type="scientific">Thalassotalea insulae</name>
    <dbReference type="NCBI Taxonomy" id="2056778"/>
    <lineage>
        <taxon>Bacteria</taxon>
        <taxon>Pseudomonadati</taxon>
        <taxon>Pseudomonadota</taxon>
        <taxon>Gammaproteobacteria</taxon>
        <taxon>Alteromonadales</taxon>
        <taxon>Colwelliaceae</taxon>
        <taxon>Thalassotalea</taxon>
    </lineage>
</organism>
<dbReference type="Pfam" id="PF01381">
    <property type="entry name" value="HTH_3"/>
    <property type="match status" value="1"/>
</dbReference>
<feature type="transmembrane region" description="Helical" evidence="1">
    <location>
        <begin position="198"/>
        <end position="220"/>
    </location>
</feature>
<dbReference type="EMBL" id="BSST01000001">
    <property type="protein sequence ID" value="GLX78079.1"/>
    <property type="molecule type" value="Genomic_DNA"/>
</dbReference>
<name>A0ABQ6GRW5_9GAMM</name>
<dbReference type="Proteomes" id="UP001157186">
    <property type="component" value="Unassembled WGS sequence"/>
</dbReference>
<dbReference type="PROSITE" id="PS50943">
    <property type="entry name" value="HTH_CROC1"/>
    <property type="match status" value="1"/>
</dbReference>
<proteinExistence type="predicted"/>
<dbReference type="InterPro" id="IPR001387">
    <property type="entry name" value="Cro/C1-type_HTH"/>
</dbReference>
<feature type="transmembrane region" description="Helical" evidence="1">
    <location>
        <begin position="86"/>
        <end position="106"/>
    </location>
</feature>
<evidence type="ECO:0000313" key="3">
    <source>
        <dbReference type="EMBL" id="GLX78079.1"/>
    </source>
</evidence>
<keyword evidence="1" id="KW-0812">Transmembrane</keyword>
<protein>
    <recommendedName>
        <fullName evidence="2">HTH cro/C1-type domain-containing protein</fullName>
    </recommendedName>
</protein>
<feature type="domain" description="HTH cro/C1-type" evidence="2">
    <location>
        <begin position="13"/>
        <end position="66"/>
    </location>
</feature>
<feature type="transmembrane region" description="Helical" evidence="1">
    <location>
        <begin position="168"/>
        <end position="186"/>
    </location>
</feature>
<keyword evidence="1" id="KW-1133">Transmembrane helix</keyword>
<comment type="caution">
    <text evidence="3">The sequence shown here is derived from an EMBL/GenBank/DDBJ whole genome shotgun (WGS) entry which is preliminary data.</text>
</comment>
<evidence type="ECO:0000259" key="2">
    <source>
        <dbReference type="PROSITE" id="PS50943"/>
    </source>
</evidence>
<dbReference type="InterPro" id="IPR010982">
    <property type="entry name" value="Lambda_DNA-bd_dom_sf"/>
</dbReference>
<reference evidence="3 4" key="1">
    <citation type="submission" date="2023-03" db="EMBL/GenBank/DDBJ databases">
        <title>Draft genome sequence of Thalassotalea insulae KCTC 62186T.</title>
        <authorList>
            <person name="Sawabe T."/>
        </authorList>
    </citation>
    <scope>NUCLEOTIDE SEQUENCE [LARGE SCALE GENOMIC DNA]</scope>
    <source>
        <strain evidence="3 4">KCTC 62186</strain>
    </source>
</reference>
<keyword evidence="1" id="KW-0472">Membrane</keyword>